<name>A0A428RC67_9HYPO</name>
<dbReference type="PANTHER" id="PTHR37534:SF48">
    <property type="entry name" value="FINGER DOMAIN PROTEIN, PUTATIVE-RELATED"/>
    <property type="match status" value="1"/>
</dbReference>
<feature type="region of interest" description="Disordered" evidence="3">
    <location>
        <begin position="74"/>
        <end position="104"/>
    </location>
</feature>
<dbReference type="InterPro" id="IPR001138">
    <property type="entry name" value="Zn2Cys6_DnaBD"/>
</dbReference>
<reference evidence="5 6" key="1">
    <citation type="submission" date="2017-06" db="EMBL/GenBank/DDBJ databases">
        <title>Comparative genomic analysis of Ambrosia Fusariam Clade fungi.</title>
        <authorList>
            <person name="Stajich J.E."/>
            <person name="Carrillo J."/>
            <person name="Kijimoto T."/>
            <person name="Eskalen A."/>
            <person name="O'Donnell K."/>
            <person name="Kasson M."/>
        </authorList>
    </citation>
    <scope>NUCLEOTIDE SEQUENCE [LARGE SCALE GENOMIC DNA]</scope>
    <source>
        <strain evidence="5 6">NRRL62606</strain>
    </source>
</reference>
<dbReference type="Pfam" id="PF11951">
    <property type="entry name" value="Fungal_trans_2"/>
    <property type="match status" value="1"/>
</dbReference>
<dbReference type="InterPro" id="IPR021858">
    <property type="entry name" value="Fun_TF"/>
</dbReference>
<dbReference type="EMBL" id="NKCL01000368">
    <property type="protein sequence ID" value="RSL75130.1"/>
    <property type="molecule type" value="Genomic_DNA"/>
</dbReference>
<dbReference type="GO" id="GO:0000981">
    <property type="term" value="F:DNA-binding transcription factor activity, RNA polymerase II-specific"/>
    <property type="evidence" value="ECO:0007669"/>
    <property type="project" value="InterPro"/>
</dbReference>
<feature type="domain" description="Zn(2)-C6 fungal-type" evidence="4">
    <location>
        <begin position="29"/>
        <end position="57"/>
    </location>
</feature>
<evidence type="ECO:0000256" key="3">
    <source>
        <dbReference type="SAM" id="MobiDB-lite"/>
    </source>
</evidence>
<comment type="caution">
    <text evidence="5">The sequence shown here is derived from an EMBL/GenBank/DDBJ whole genome shotgun (WGS) entry which is preliminary data.</text>
</comment>
<protein>
    <recommendedName>
        <fullName evidence="4">Zn(2)-C6 fungal-type domain-containing protein</fullName>
    </recommendedName>
</protein>
<dbReference type="Proteomes" id="UP000287972">
    <property type="component" value="Unassembled WGS sequence"/>
</dbReference>
<evidence type="ECO:0000259" key="4">
    <source>
        <dbReference type="PROSITE" id="PS50048"/>
    </source>
</evidence>
<proteinExistence type="predicted"/>
<dbReference type="GO" id="GO:0008270">
    <property type="term" value="F:zinc ion binding"/>
    <property type="evidence" value="ECO:0007669"/>
    <property type="project" value="InterPro"/>
</dbReference>
<evidence type="ECO:0000256" key="1">
    <source>
        <dbReference type="ARBA" id="ARBA00004123"/>
    </source>
</evidence>
<dbReference type="GO" id="GO:0005634">
    <property type="term" value="C:nucleus"/>
    <property type="evidence" value="ECO:0007669"/>
    <property type="project" value="UniProtKB-SubCell"/>
</dbReference>
<evidence type="ECO:0000256" key="2">
    <source>
        <dbReference type="ARBA" id="ARBA00023242"/>
    </source>
</evidence>
<dbReference type="PROSITE" id="PS50048">
    <property type="entry name" value="ZN2_CY6_FUNGAL_2"/>
    <property type="match status" value="1"/>
</dbReference>
<keyword evidence="2" id="KW-0539">Nucleus</keyword>
<sequence>MRVQPGLVVRVCLPSYYRVHSEMETQQRHCWECRRRCLVCDFTEPACKRCSTAGVECPGYSHIKPQRLKWLAPGRVTSRSRKRKGSHSPSAPVENDPGDKTNSVMTEQPSMIIAFNMTIPRYELKTDVCSLPEAAEYFNSCIYRELAPIQELGNNPHIYQLSITHIQRAVNKPDYLNFGMLCMTLSHRINRTRNDHQYKLLAEKFYLYWGLAVRSLNEQLGVQDRQTSDLVMAGIMTLLLADVQQGTSLNWRCHLEGIHRLIALRGGFHAVASSASLEPLLLSLCVAAIGNTTCAASDLIMTESYLDALELLLEKYAAAVSPIHMCPLPLFAEIIKINHLRMQAISCDFALLDDLSKEGFEILDHIHAFSSELWASSKSLHQEDWVLIGKVYQAAAALYCILSLQSLSVLPETPDLRACCAAHGQVLWLLLDVGLSCPRTRRSLIWPLVLLGVEAVRGGPKMRAFASEKLPELSYDAGTFVPLMAKSVLRSFWDSGETRWDACFDRPYVFTSQIAVDTSRISSG</sequence>
<comment type="subcellular location">
    <subcellularLocation>
        <location evidence="1">Nucleus</location>
    </subcellularLocation>
</comment>
<dbReference type="PANTHER" id="PTHR37534">
    <property type="entry name" value="TRANSCRIPTIONAL ACTIVATOR PROTEIN UGA3"/>
    <property type="match status" value="1"/>
</dbReference>
<dbReference type="SMART" id="SM00066">
    <property type="entry name" value="GAL4"/>
    <property type="match status" value="1"/>
</dbReference>
<dbReference type="GO" id="GO:0000976">
    <property type="term" value="F:transcription cis-regulatory region binding"/>
    <property type="evidence" value="ECO:0007669"/>
    <property type="project" value="TreeGrafter"/>
</dbReference>
<dbReference type="AlphaFoldDB" id="A0A428RC67"/>
<evidence type="ECO:0000313" key="6">
    <source>
        <dbReference type="Proteomes" id="UP000287972"/>
    </source>
</evidence>
<dbReference type="CDD" id="cd00067">
    <property type="entry name" value="GAL4"/>
    <property type="match status" value="1"/>
</dbReference>
<dbReference type="GO" id="GO:0045944">
    <property type="term" value="P:positive regulation of transcription by RNA polymerase II"/>
    <property type="evidence" value="ECO:0007669"/>
    <property type="project" value="TreeGrafter"/>
</dbReference>
<organism evidence="5 6">
    <name type="scientific">Fusarium floridanum</name>
    <dbReference type="NCBI Taxonomy" id="1325733"/>
    <lineage>
        <taxon>Eukaryota</taxon>
        <taxon>Fungi</taxon>
        <taxon>Dikarya</taxon>
        <taxon>Ascomycota</taxon>
        <taxon>Pezizomycotina</taxon>
        <taxon>Sordariomycetes</taxon>
        <taxon>Hypocreomycetidae</taxon>
        <taxon>Hypocreales</taxon>
        <taxon>Nectriaceae</taxon>
        <taxon>Fusarium</taxon>
        <taxon>Fusarium solani species complex</taxon>
    </lineage>
</organism>
<gene>
    <name evidence="5" type="ORF">CEP51_011156</name>
</gene>
<accession>A0A428RC67</accession>
<evidence type="ECO:0000313" key="5">
    <source>
        <dbReference type="EMBL" id="RSL75130.1"/>
    </source>
</evidence>
<keyword evidence="6" id="KW-1185">Reference proteome</keyword>
<dbReference type="SUPFAM" id="SSF57701">
    <property type="entry name" value="Zn2/Cys6 DNA-binding domain"/>
    <property type="match status" value="1"/>
</dbReference>
<dbReference type="InterPro" id="IPR036864">
    <property type="entry name" value="Zn2-C6_fun-type_DNA-bd_sf"/>
</dbReference>